<sequence>MHCGICRQPGHKRTTCPILHACQTNNDDAGQTNNIDAGQTNNADAGQTNKVDAGQTNNADAGQTNNDTAGQTNNVDVDYSQKFDYNGDAENHTIEEPAQKLGKKRPKLPLKRKGLPGIVIREPTDATSTQDVSKGKMVPEETSKGKTVNKSQTKRLERPFWMQNKNNNPACRKFIKAGRKFIIFAENKIKEGESEEAPLQPVDAFEARLIGPLGIGTIFMPTPGFMQGNHQPNGTPGAGTPPFPPVPRGQSSKPVENVPANDDFESSDEAAEESNEEVEGAPPRRSTRLTMKKSFKFSNTPDTPVDLDEN</sequence>
<dbReference type="EMBL" id="JAUIZM010000001">
    <property type="protein sequence ID" value="KAK1403913.1"/>
    <property type="molecule type" value="Genomic_DNA"/>
</dbReference>
<gene>
    <name evidence="2" type="ORF">POM88_003518</name>
</gene>
<feature type="region of interest" description="Disordered" evidence="1">
    <location>
        <begin position="221"/>
        <end position="310"/>
    </location>
</feature>
<keyword evidence="3" id="KW-1185">Reference proteome</keyword>
<feature type="region of interest" description="Disordered" evidence="1">
    <location>
        <begin position="90"/>
        <end position="110"/>
    </location>
</feature>
<feature type="region of interest" description="Disordered" evidence="1">
    <location>
        <begin position="33"/>
        <end position="74"/>
    </location>
</feature>
<accession>A0AAD8JHM3</accession>
<dbReference type="Proteomes" id="UP001237642">
    <property type="component" value="Unassembled WGS sequence"/>
</dbReference>
<organism evidence="2 3">
    <name type="scientific">Heracleum sosnowskyi</name>
    <dbReference type="NCBI Taxonomy" id="360622"/>
    <lineage>
        <taxon>Eukaryota</taxon>
        <taxon>Viridiplantae</taxon>
        <taxon>Streptophyta</taxon>
        <taxon>Embryophyta</taxon>
        <taxon>Tracheophyta</taxon>
        <taxon>Spermatophyta</taxon>
        <taxon>Magnoliopsida</taxon>
        <taxon>eudicotyledons</taxon>
        <taxon>Gunneridae</taxon>
        <taxon>Pentapetalae</taxon>
        <taxon>asterids</taxon>
        <taxon>campanulids</taxon>
        <taxon>Apiales</taxon>
        <taxon>Apiaceae</taxon>
        <taxon>Apioideae</taxon>
        <taxon>apioid superclade</taxon>
        <taxon>Tordylieae</taxon>
        <taxon>Tordyliinae</taxon>
        <taxon>Heracleum</taxon>
    </lineage>
</organism>
<protein>
    <submittedName>
        <fullName evidence="2">Uncharacterized protein</fullName>
    </submittedName>
</protein>
<reference evidence="2" key="1">
    <citation type="submission" date="2023-02" db="EMBL/GenBank/DDBJ databases">
        <title>Genome of toxic invasive species Heracleum sosnowskyi carries increased number of genes despite the absence of recent whole-genome duplications.</title>
        <authorList>
            <person name="Schelkunov M."/>
            <person name="Shtratnikova V."/>
            <person name="Makarenko M."/>
            <person name="Klepikova A."/>
            <person name="Omelchenko D."/>
            <person name="Novikova G."/>
            <person name="Obukhova E."/>
            <person name="Bogdanov V."/>
            <person name="Penin A."/>
            <person name="Logacheva M."/>
        </authorList>
    </citation>
    <scope>NUCLEOTIDE SEQUENCE</scope>
    <source>
        <strain evidence="2">Hsosn_3</strain>
        <tissue evidence="2">Leaf</tissue>
    </source>
</reference>
<evidence type="ECO:0000313" key="2">
    <source>
        <dbReference type="EMBL" id="KAK1403913.1"/>
    </source>
</evidence>
<comment type="caution">
    <text evidence="2">The sequence shown here is derived from an EMBL/GenBank/DDBJ whole genome shotgun (WGS) entry which is preliminary data.</text>
</comment>
<evidence type="ECO:0000313" key="3">
    <source>
        <dbReference type="Proteomes" id="UP001237642"/>
    </source>
</evidence>
<feature type="compositionally biased region" description="Basic residues" evidence="1">
    <location>
        <begin position="101"/>
        <end position="110"/>
    </location>
</feature>
<feature type="region of interest" description="Disordered" evidence="1">
    <location>
        <begin position="125"/>
        <end position="152"/>
    </location>
</feature>
<feature type="compositionally biased region" description="Acidic residues" evidence="1">
    <location>
        <begin position="262"/>
        <end position="279"/>
    </location>
</feature>
<proteinExistence type="predicted"/>
<feature type="compositionally biased region" description="Basic and acidic residues" evidence="1">
    <location>
        <begin position="133"/>
        <end position="144"/>
    </location>
</feature>
<evidence type="ECO:0000256" key="1">
    <source>
        <dbReference type="SAM" id="MobiDB-lite"/>
    </source>
</evidence>
<feature type="compositionally biased region" description="Basic residues" evidence="1">
    <location>
        <begin position="285"/>
        <end position="295"/>
    </location>
</feature>
<dbReference type="AlphaFoldDB" id="A0AAD8JHM3"/>
<name>A0AAD8JHM3_9APIA</name>
<reference evidence="2" key="2">
    <citation type="submission" date="2023-05" db="EMBL/GenBank/DDBJ databases">
        <authorList>
            <person name="Schelkunov M.I."/>
        </authorList>
    </citation>
    <scope>NUCLEOTIDE SEQUENCE</scope>
    <source>
        <strain evidence="2">Hsosn_3</strain>
        <tissue evidence="2">Leaf</tissue>
    </source>
</reference>